<dbReference type="Pfam" id="PF03016">
    <property type="entry name" value="Exostosin_GT47"/>
    <property type="match status" value="1"/>
</dbReference>
<comment type="similarity">
    <text evidence="1">Belongs to the glycosyltransferase 47 family.</text>
</comment>
<dbReference type="RefSeq" id="XP_014159920.1">
    <property type="nucleotide sequence ID" value="XM_014304445.1"/>
</dbReference>
<dbReference type="EMBL" id="KQ241672">
    <property type="protein sequence ID" value="KNC86018.1"/>
    <property type="molecule type" value="Genomic_DNA"/>
</dbReference>
<keyword evidence="2" id="KW-1133">Transmembrane helix</keyword>
<evidence type="ECO:0000256" key="2">
    <source>
        <dbReference type="SAM" id="Phobius"/>
    </source>
</evidence>
<evidence type="ECO:0000259" key="3">
    <source>
        <dbReference type="Pfam" id="PF03016"/>
    </source>
</evidence>
<dbReference type="AlphaFoldDB" id="A0A0L0GCP9"/>
<evidence type="ECO:0000313" key="5">
    <source>
        <dbReference type="Proteomes" id="UP000054560"/>
    </source>
</evidence>
<organism evidence="4 5">
    <name type="scientific">Sphaeroforma arctica JP610</name>
    <dbReference type="NCBI Taxonomy" id="667725"/>
    <lineage>
        <taxon>Eukaryota</taxon>
        <taxon>Ichthyosporea</taxon>
        <taxon>Ichthyophonida</taxon>
        <taxon>Sphaeroforma</taxon>
    </lineage>
</organism>
<dbReference type="PANTHER" id="PTHR11062">
    <property type="entry name" value="EXOSTOSIN HEPARAN SULFATE GLYCOSYLTRANSFERASE -RELATED"/>
    <property type="match status" value="1"/>
</dbReference>
<evidence type="ECO:0000256" key="1">
    <source>
        <dbReference type="ARBA" id="ARBA00010271"/>
    </source>
</evidence>
<keyword evidence="2" id="KW-0812">Transmembrane</keyword>
<feature type="transmembrane region" description="Helical" evidence="2">
    <location>
        <begin position="20"/>
        <end position="40"/>
    </location>
</feature>
<proteinExistence type="inferred from homology"/>
<dbReference type="eggNOG" id="KOG1021">
    <property type="taxonomic scope" value="Eukaryota"/>
</dbReference>
<dbReference type="PANTHER" id="PTHR11062:SF281">
    <property type="entry name" value="EXOSTOSIN-LIKE 2"/>
    <property type="match status" value="1"/>
</dbReference>
<evidence type="ECO:0000313" key="4">
    <source>
        <dbReference type="EMBL" id="KNC86018.1"/>
    </source>
</evidence>
<name>A0A0L0GCP9_9EUKA</name>
<dbReference type="Proteomes" id="UP000054560">
    <property type="component" value="Unassembled WGS sequence"/>
</dbReference>
<dbReference type="OrthoDB" id="1924787at2759"/>
<dbReference type="InterPro" id="IPR004263">
    <property type="entry name" value="Exostosin"/>
</dbReference>
<gene>
    <name evidence="4" type="ORF">SARC_01819</name>
</gene>
<dbReference type="STRING" id="667725.A0A0L0GCP9"/>
<protein>
    <recommendedName>
        <fullName evidence="3">Exostosin GT47 domain-containing protein</fullName>
    </recommendedName>
</protein>
<dbReference type="GO" id="GO:0016757">
    <property type="term" value="F:glycosyltransferase activity"/>
    <property type="evidence" value="ECO:0007669"/>
    <property type="project" value="InterPro"/>
</dbReference>
<sequence length="473" mass="54545">MWYDKLFTERWVSNATRFSLILYVGVILCAILQVPEQAYIDPTHTVYRRDAVSLSRKDDVKTVQQVDPAQGRSIRNTAAEFFEEFLTRPGPDVALKALAKRIGMRPYVYPLHSSLSKDLIASVKYKMKGEIEADRDSANEMATRGRDPDTYDCKSSAYSLEYSFPRILRRKKLATAPRPNAYIVPFLSWCEMLRLDIHRDRRIRKVQKYHDVVLQDIRQRNFFDMNSGTDHIFLATPEYGSLLYGSKNSELMKNAVFMVHNAERSSHWYRNHRLCVVAPDIATTGIRPLYNYTVEEQSAIQSNRTTLAYFWGDIPNDDIRDRDGLTYSKGVRQYIKASFSQHPDFKISNFTSETVSGDMLSSVFCVAPEGFHAWSAVPYYAMILGCIPVVISDELVLPYEWAVDYSKFIVRISPGKIRHIHEILKQYSTKDVQKMQHELLRNWRLFWHGVGGLGHQASLVALGVQMNLIDVKR</sequence>
<keyword evidence="2" id="KW-0472">Membrane</keyword>
<dbReference type="InterPro" id="IPR040911">
    <property type="entry name" value="Exostosin_GT47"/>
</dbReference>
<feature type="domain" description="Exostosin GT47" evidence="3">
    <location>
        <begin position="107"/>
        <end position="426"/>
    </location>
</feature>
<keyword evidence="5" id="KW-1185">Reference proteome</keyword>
<reference evidence="4 5" key="1">
    <citation type="submission" date="2011-02" db="EMBL/GenBank/DDBJ databases">
        <title>The Genome Sequence of Sphaeroforma arctica JP610.</title>
        <authorList>
            <consortium name="The Broad Institute Genome Sequencing Platform"/>
            <person name="Russ C."/>
            <person name="Cuomo C."/>
            <person name="Young S.K."/>
            <person name="Zeng Q."/>
            <person name="Gargeya S."/>
            <person name="Alvarado L."/>
            <person name="Berlin A."/>
            <person name="Chapman S.B."/>
            <person name="Chen Z."/>
            <person name="Freedman E."/>
            <person name="Gellesch M."/>
            <person name="Goldberg J."/>
            <person name="Griggs A."/>
            <person name="Gujja S."/>
            <person name="Heilman E."/>
            <person name="Heiman D."/>
            <person name="Howarth C."/>
            <person name="Mehta T."/>
            <person name="Neiman D."/>
            <person name="Pearson M."/>
            <person name="Roberts A."/>
            <person name="Saif S."/>
            <person name="Shea T."/>
            <person name="Shenoy N."/>
            <person name="Sisk P."/>
            <person name="Stolte C."/>
            <person name="Sykes S."/>
            <person name="White J."/>
            <person name="Yandava C."/>
            <person name="Burger G."/>
            <person name="Gray M.W."/>
            <person name="Holland P.W.H."/>
            <person name="King N."/>
            <person name="Lang F.B.F."/>
            <person name="Roger A.J."/>
            <person name="Ruiz-Trillo I."/>
            <person name="Haas B."/>
            <person name="Nusbaum C."/>
            <person name="Birren B."/>
        </authorList>
    </citation>
    <scope>NUCLEOTIDE SEQUENCE [LARGE SCALE GENOMIC DNA]</scope>
    <source>
        <strain evidence="4 5">JP610</strain>
    </source>
</reference>
<dbReference type="GeneID" id="25902323"/>
<accession>A0A0L0GCP9</accession>